<dbReference type="PROSITE" id="PS50102">
    <property type="entry name" value="RRM"/>
    <property type="match status" value="1"/>
</dbReference>
<evidence type="ECO:0000313" key="4">
    <source>
        <dbReference type="EMBL" id="CAK0841696.1"/>
    </source>
</evidence>
<dbReference type="Pfam" id="PF04059">
    <property type="entry name" value="RRM_2"/>
    <property type="match status" value="1"/>
</dbReference>
<dbReference type="Proteomes" id="UP001189429">
    <property type="component" value="Unassembled WGS sequence"/>
</dbReference>
<protein>
    <recommendedName>
        <fullName evidence="3">RRM domain-containing protein</fullName>
    </recommendedName>
</protein>
<dbReference type="EMBL" id="CAUYUJ010014476">
    <property type="protein sequence ID" value="CAK0841696.1"/>
    <property type="molecule type" value="Genomic_DNA"/>
</dbReference>
<dbReference type="InterPro" id="IPR000504">
    <property type="entry name" value="RRM_dom"/>
</dbReference>
<evidence type="ECO:0000313" key="5">
    <source>
        <dbReference type="Proteomes" id="UP001189429"/>
    </source>
</evidence>
<evidence type="ECO:0000256" key="1">
    <source>
        <dbReference type="PROSITE-ProRule" id="PRU00176"/>
    </source>
</evidence>
<feature type="region of interest" description="Disordered" evidence="2">
    <location>
        <begin position="295"/>
        <end position="320"/>
    </location>
</feature>
<dbReference type="InterPro" id="IPR035979">
    <property type="entry name" value="RBD_domain_sf"/>
</dbReference>
<gene>
    <name evidence="4" type="ORF">PCOR1329_LOCUS36838</name>
</gene>
<evidence type="ECO:0000259" key="3">
    <source>
        <dbReference type="PROSITE" id="PS50102"/>
    </source>
</evidence>
<dbReference type="InterPro" id="IPR007201">
    <property type="entry name" value="Mei2-like_Rrm_C"/>
</dbReference>
<evidence type="ECO:0000256" key="2">
    <source>
        <dbReference type="SAM" id="MobiDB-lite"/>
    </source>
</evidence>
<sequence>MSPTGSRFTAALVDLARDWMNLKPPAQAPVRIESVFECIGSSFGQSASAMHGPGQENKYQHRWAQPGKAHESMLQNIIEHNMHIQTVLSYKLQFLDPPCTSANQKESCIAKVCSCSTGSCTTMGCVSHRLPLLSARDADRGVRAAHPDPVCADYLWHDVVDAARRMADERLGATHAVGPLTRRLWKSPLFALNLERAAAMLRDCYRHGHRSAVLGDWPRGRLARQTLQFAVPRAAPKECWGSEWPSFTLQSFTDDDTLLLDSADRAVSDNGMRVVVRRSFIEVIEMEDCASEAAGMRRVHSAPAPESRTPSTPSSDVEDLPHQIDDAAQDDLQNVEGKSTVVLRNLPLSYTRDQLLALLDAEGFAGKYDFLYLPIEFTTGANFGYSFVNLTSPEHAVRFFHHFEGFGRWESAERAAVGWSVSQGLPKHIERYRNSPVMHENMLDECKPITLSGGVRVDFPPPTKKVPLLRRLRTRCGSRGRAVPLTGPGAISSGRLKAARSGPEVQLPCPLLPGLSTAPGCGGMRQDGFLATASPLLAGLKYAGEEVFSEASTDVPSPYSSFLSATSCGGMSDVSDASPVVAARGSAPSSSNSLGNPRFESILSEGLLPAPPPPKALKDLQQQPLPAAALSSGSLIEIVGTYPSGEQAIVTSFDPVGGSYHVQLMRNGHLTHRRRTIKFRNARLLPHA</sequence>
<comment type="caution">
    <text evidence="4">The sequence shown here is derived from an EMBL/GenBank/DDBJ whole genome shotgun (WGS) entry which is preliminary data.</text>
</comment>
<name>A0ABN9T970_9DINO</name>
<reference evidence="4" key="1">
    <citation type="submission" date="2023-10" db="EMBL/GenBank/DDBJ databases">
        <authorList>
            <person name="Chen Y."/>
            <person name="Shah S."/>
            <person name="Dougan E. K."/>
            <person name="Thang M."/>
            <person name="Chan C."/>
        </authorList>
    </citation>
    <scope>NUCLEOTIDE SEQUENCE [LARGE SCALE GENOMIC DNA]</scope>
</reference>
<keyword evidence="1" id="KW-0694">RNA-binding</keyword>
<dbReference type="SUPFAM" id="SSF54928">
    <property type="entry name" value="RNA-binding domain, RBD"/>
    <property type="match status" value="1"/>
</dbReference>
<proteinExistence type="predicted"/>
<accession>A0ABN9T970</accession>
<keyword evidence="5" id="KW-1185">Reference proteome</keyword>
<organism evidence="4 5">
    <name type="scientific">Prorocentrum cordatum</name>
    <dbReference type="NCBI Taxonomy" id="2364126"/>
    <lineage>
        <taxon>Eukaryota</taxon>
        <taxon>Sar</taxon>
        <taxon>Alveolata</taxon>
        <taxon>Dinophyceae</taxon>
        <taxon>Prorocentrales</taxon>
        <taxon>Prorocentraceae</taxon>
        <taxon>Prorocentrum</taxon>
    </lineage>
</organism>
<feature type="domain" description="RRM" evidence="3">
    <location>
        <begin position="339"/>
        <end position="408"/>
    </location>
</feature>